<gene>
    <name evidence="2" type="ORF">B0F90DRAFT_32175</name>
</gene>
<sequence length="170" mass="18861">MRYYHAGHINVSEPVTKTAKHPFKITPSIDVLPAPLAPNLYPHVAGDGPYGQEALVSNGMYRDSWRSSLADKWIVVGRHGGPEPKFLKRQRSHDTIERQARQTRRDVSPRPLPQQRSSSNPPSLSRRLPRVPPEHGTLPRQGAHAPSAPLGVSVNPPSSFPNSPSRRVRT</sequence>
<dbReference type="EMBL" id="WTXG01000001">
    <property type="protein sequence ID" value="KAI0307600.1"/>
    <property type="molecule type" value="Genomic_DNA"/>
</dbReference>
<reference evidence="2" key="1">
    <citation type="journal article" date="2022" name="New Phytol.">
        <title>Evolutionary transition to the ectomycorrhizal habit in the genomes of a hyperdiverse lineage of mushroom-forming fungi.</title>
        <authorList>
            <person name="Looney B."/>
            <person name="Miyauchi S."/>
            <person name="Morin E."/>
            <person name="Drula E."/>
            <person name="Courty P.E."/>
            <person name="Kohler A."/>
            <person name="Kuo A."/>
            <person name="LaButti K."/>
            <person name="Pangilinan J."/>
            <person name="Lipzen A."/>
            <person name="Riley R."/>
            <person name="Andreopoulos W."/>
            <person name="He G."/>
            <person name="Johnson J."/>
            <person name="Nolan M."/>
            <person name="Tritt A."/>
            <person name="Barry K.W."/>
            <person name="Grigoriev I.V."/>
            <person name="Nagy L.G."/>
            <person name="Hibbett D."/>
            <person name="Henrissat B."/>
            <person name="Matheny P.B."/>
            <person name="Labbe J."/>
            <person name="Martin F.M."/>
        </authorList>
    </citation>
    <scope>NUCLEOTIDE SEQUENCE</scope>
    <source>
        <strain evidence="2">BPL690</strain>
    </source>
</reference>
<accession>A0AAD4MCM6</accession>
<protein>
    <submittedName>
        <fullName evidence="2">Uncharacterized protein</fullName>
    </submittedName>
</protein>
<proteinExistence type="predicted"/>
<comment type="caution">
    <text evidence="2">The sequence shown here is derived from an EMBL/GenBank/DDBJ whole genome shotgun (WGS) entry which is preliminary data.</text>
</comment>
<feature type="compositionally biased region" description="Low complexity" evidence="1">
    <location>
        <begin position="152"/>
        <end position="170"/>
    </location>
</feature>
<organism evidence="2 3">
    <name type="scientific">Multifurca ochricompacta</name>
    <dbReference type="NCBI Taxonomy" id="376703"/>
    <lineage>
        <taxon>Eukaryota</taxon>
        <taxon>Fungi</taxon>
        <taxon>Dikarya</taxon>
        <taxon>Basidiomycota</taxon>
        <taxon>Agaricomycotina</taxon>
        <taxon>Agaricomycetes</taxon>
        <taxon>Russulales</taxon>
        <taxon>Russulaceae</taxon>
        <taxon>Multifurca</taxon>
    </lineage>
</organism>
<dbReference type="Proteomes" id="UP001203297">
    <property type="component" value="Unassembled WGS sequence"/>
</dbReference>
<name>A0AAD4MCM6_9AGAM</name>
<keyword evidence="3" id="KW-1185">Reference proteome</keyword>
<feature type="compositionally biased region" description="Low complexity" evidence="1">
    <location>
        <begin position="113"/>
        <end position="126"/>
    </location>
</feature>
<feature type="compositionally biased region" description="Basic and acidic residues" evidence="1">
    <location>
        <begin position="80"/>
        <end position="108"/>
    </location>
</feature>
<feature type="region of interest" description="Disordered" evidence="1">
    <location>
        <begin position="78"/>
        <end position="170"/>
    </location>
</feature>
<evidence type="ECO:0000313" key="3">
    <source>
        <dbReference type="Proteomes" id="UP001203297"/>
    </source>
</evidence>
<evidence type="ECO:0000313" key="2">
    <source>
        <dbReference type="EMBL" id="KAI0307600.1"/>
    </source>
</evidence>
<dbReference type="AlphaFoldDB" id="A0AAD4MCM6"/>
<evidence type="ECO:0000256" key="1">
    <source>
        <dbReference type="SAM" id="MobiDB-lite"/>
    </source>
</evidence>